<protein>
    <submittedName>
        <fullName evidence="2">Uncharacterized protein</fullName>
    </submittedName>
</protein>
<proteinExistence type="predicted"/>
<accession>A0ABT3VA51</accession>
<keyword evidence="3" id="KW-1185">Reference proteome</keyword>
<evidence type="ECO:0000256" key="1">
    <source>
        <dbReference type="SAM" id="MobiDB-lite"/>
    </source>
</evidence>
<organism evidence="2 3">
    <name type="scientific">Streptomyces ortus</name>
    <dbReference type="NCBI Taxonomy" id="2867268"/>
    <lineage>
        <taxon>Bacteria</taxon>
        <taxon>Bacillati</taxon>
        <taxon>Actinomycetota</taxon>
        <taxon>Actinomycetes</taxon>
        <taxon>Kitasatosporales</taxon>
        <taxon>Streptomycetaceae</taxon>
        <taxon>Streptomyces</taxon>
    </lineage>
</organism>
<feature type="compositionally biased region" description="Basic and acidic residues" evidence="1">
    <location>
        <begin position="34"/>
        <end position="43"/>
    </location>
</feature>
<feature type="region of interest" description="Disordered" evidence="1">
    <location>
        <begin position="34"/>
        <end position="61"/>
    </location>
</feature>
<name>A0ABT3VA51_9ACTN</name>
<sequence>MCERSLLAGRPWSAVPAGPTLGTLLAVRRRRVPALRERSDGGHRPRRRSGGRWGGRGGRRRKLPTAAVVALVVAHDNQVIGVVPAPAHMNCKKGLDNANELCGNKFESTWAPDVERVGYGCIADEYSWNQ</sequence>
<evidence type="ECO:0000313" key="3">
    <source>
        <dbReference type="Proteomes" id="UP001165590"/>
    </source>
</evidence>
<dbReference type="EMBL" id="JAIFZO010000002">
    <property type="protein sequence ID" value="MCX4235834.1"/>
    <property type="molecule type" value="Genomic_DNA"/>
</dbReference>
<dbReference type="Proteomes" id="UP001165590">
    <property type="component" value="Unassembled WGS sequence"/>
</dbReference>
<gene>
    <name evidence="2" type="ORF">K3769_24285</name>
</gene>
<dbReference type="RefSeq" id="WP_267028461.1">
    <property type="nucleotide sequence ID" value="NZ_JAIFZO010000002.1"/>
</dbReference>
<evidence type="ECO:0000313" key="2">
    <source>
        <dbReference type="EMBL" id="MCX4235834.1"/>
    </source>
</evidence>
<reference evidence="2" key="1">
    <citation type="journal article" date="2022" name="bioRxiv">
        <title>Discovery and biosynthetic assessment of Streptomyces ortus sp nov. isolated from a deep-sea sponge.</title>
        <authorList>
            <person name="Williams S.E."/>
        </authorList>
    </citation>
    <scope>NUCLEOTIDE SEQUENCE</scope>
    <source>
        <strain evidence="2">A15ISP2-DRY2</strain>
    </source>
</reference>
<comment type="caution">
    <text evidence="2">The sequence shown here is derived from an EMBL/GenBank/DDBJ whole genome shotgun (WGS) entry which is preliminary data.</text>
</comment>